<name>A0ACB8A1N3_9AGAM</name>
<comment type="caution">
    <text evidence="1">The sequence shown here is derived from an EMBL/GenBank/DDBJ whole genome shotgun (WGS) entry which is preliminary data.</text>
</comment>
<sequence>MSAFPHITHWTLRSSSHFHETEGYCSLVLLPAFPCLRHLTLDFAFEDAVSPGTRGSFTWLLKPSGRADRLLLISVFDRSIESLQDADRYLFRCYKELQQCGEFDEISSRLNEFVRWQADVDDVRMIEVGGEVDAMKQSLQARKAATKQIHVIFADGVHRESRSYAIMTWLLSIMRLETHCPR</sequence>
<evidence type="ECO:0000313" key="2">
    <source>
        <dbReference type="Proteomes" id="UP000790377"/>
    </source>
</evidence>
<protein>
    <submittedName>
        <fullName evidence="1">Uncharacterized protein</fullName>
    </submittedName>
</protein>
<evidence type="ECO:0000313" key="1">
    <source>
        <dbReference type="EMBL" id="KAH7907311.1"/>
    </source>
</evidence>
<accession>A0ACB8A1N3</accession>
<dbReference type="EMBL" id="MU267917">
    <property type="protein sequence ID" value="KAH7907311.1"/>
    <property type="molecule type" value="Genomic_DNA"/>
</dbReference>
<reference evidence="1" key="1">
    <citation type="journal article" date="2021" name="New Phytol.">
        <title>Evolutionary innovations through gain and loss of genes in the ectomycorrhizal Boletales.</title>
        <authorList>
            <person name="Wu G."/>
            <person name="Miyauchi S."/>
            <person name="Morin E."/>
            <person name="Kuo A."/>
            <person name="Drula E."/>
            <person name="Varga T."/>
            <person name="Kohler A."/>
            <person name="Feng B."/>
            <person name="Cao Y."/>
            <person name="Lipzen A."/>
            <person name="Daum C."/>
            <person name="Hundley H."/>
            <person name="Pangilinan J."/>
            <person name="Johnson J."/>
            <person name="Barry K."/>
            <person name="LaButti K."/>
            <person name="Ng V."/>
            <person name="Ahrendt S."/>
            <person name="Min B."/>
            <person name="Choi I.G."/>
            <person name="Park H."/>
            <person name="Plett J.M."/>
            <person name="Magnuson J."/>
            <person name="Spatafora J.W."/>
            <person name="Nagy L.G."/>
            <person name="Henrissat B."/>
            <person name="Grigoriev I.V."/>
            <person name="Yang Z.L."/>
            <person name="Xu J."/>
            <person name="Martin F.M."/>
        </authorList>
    </citation>
    <scope>NUCLEOTIDE SEQUENCE</scope>
    <source>
        <strain evidence="1">ATCC 28755</strain>
    </source>
</reference>
<dbReference type="Proteomes" id="UP000790377">
    <property type="component" value="Unassembled WGS sequence"/>
</dbReference>
<organism evidence="1 2">
    <name type="scientific">Hygrophoropsis aurantiaca</name>
    <dbReference type="NCBI Taxonomy" id="72124"/>
    <lineage>
        <taxon>Eukaryota</taxon>
        <taxon>Fungi</taxon>
        <taxon>Dikarya</taxon>
        <taxon>Basidiomycota</taxon>
        <taxon>Agaricomycotina</taxon>
        <taxon>Agaricomycetes</taxon>
        <taxon>Agaricomycetidae</taxon>
        <taxon>Boletales</taxon>
        <taxon>Coniophorineae</taxon>
        <taxon>Hygrophoropsidaceae</taxon>
        <taxon>Hygrophoropsis</taxon>
    </lineage>
</organism>
<gene>
    <name evidence="1" type="ORF">BJ138DRAFT_513224</name>
</gene>
<keyword evidence="2" id="KW-1185">Reference proteome</keyword>
<proteinExistence type="predicted"/>